<dbReference type="InterPro" id="IPR001104">
    <property type="entry name" value="3-oxo-5_a-steroid_4-DH_C"/>
</dbReference>
<dbReference type="PANTHER" id="PTHR10556">
    <property type="entry name" value="3-OXO-5-ALPHA-STEROID 4-DEHYDROGENASE"/>
    <property type="match status" value="1"/>
</dbReference>
<dbReference type="EMBL" id="ML977511">
    <property type="protein sequence ID" value="KAF2127058.1"/>
    <property type="molecule type" value="Genomic_DNA"/>
</dbReference>
<evidence type="ECO:0000259" key="7">
    <source>
        <dbReference type="Pfam" id="PF02544"/>
    </source>
</evidence>
<dbReference type="Pfam" id="PF02544">
    <property type="entry name" value="Steroid_dh"/>
    <property type="match status" value="1"/>
</dbReference>
<dbReference type="OrthoDB" id="5788137at2759"/>
<organism evidence="8 9">
    <name type="scientific">Dothidotthia symphoricarpi CBS 119687</name>
    <dbReference type="NCBI Taxonomy" id="1392245"/>
    <lineage>
        <taxon>Eukaryota</taxon>
        <taxon>Fungi</taxon>
        <taxon>Dikarya</taxon>
        <taxon>Ascomycota</taxon>
        <taxon>Pezizomycotina</taxon>
        <taxon>Dothideomycetes</taxon>
        <taxon>Pleosporomycetidae</taxon>
        <taxon>Pleosporales</taxon>
        <taxon>Dothidotthiaceae</taxon>
        <taxon>Dothidotthia</taxon>
    </lineage>
</organism>
<evidence type="ECO:0000256" key="4">
    <source>
        <dbReference type="ARBA" id="ARBA00022989"/>
    </source>
</evidence>
<keyword evidence="3 6" id="KW-0812">Transmembrane</keyword>
<dbReference type="GO" id="GO:0016020">
    <property type="term" value="C:membrane"/>
    <property type="evidence" value="ECO:0007669"/>
    <property type="project" value="UniProtKB-SubCell"/>
</dbReference>
<feature type="transmembrane region" description="Helical" evidence="6">
    <location>
        <begin position="64"/>
        <end position="83"/>
    </location>
</feature>
<dbReference type="RefSeq" id="XP_033521447.1">
    <property type="nucleotide sequence ID" value="XM_033668507.1"/>
</dbReference>
<evidence type="ECO:0000256" key="1">
    <source>
        <dbReference type="ARBA" id="ARBA00004141"/>
    </source>
</evidence>
<comment type="similarity">
    <text evidence="2">Belongs to the steroid 5-alpha reductase family.</text>
</comment>
<name>A0A6A6A8C1_9PLEO</name>
<protein>
    <recommendedName>
        <fullName evidence="7">3-oxo-5-alpha-steroid 4-dehydrogenase C-terminal domain-containing protein</fullName>
    </recommendedName>
</protein>
<evidence type="ECO:0000313" key="9">
    <source>
        <dbReference type="Proteomes" id="UP000799771"/>
    </source>
</evidence>
<evidence type="ECO:0000313" key="8">
    <source>
        <dbReference type="EMBL" id="KAF2127058.1"/>
    </source>
</evidence>
<gene>
    <name evidence="8" type="ORF">P153DRAFT_368408</name>
</gene>
<evidence type="ECO:0000256" key="3">
    <source>
        <dbReference type="ARBA" id="ARBA00022692"/>
    </source>
</evidence>
<proteinExistence type="inferred from homology"/>
<keyword evidence="9" id="KW-1185">Reference proteome</keyword>
<feature type="transmembrane region" description="Helical" evidence="6">
    <location>
        <begin position="29"/>
        <end position="52"/>
    </location>
</feature>
<comment type="subcellular location">
    <subcellularLocation>
        <location evidence="1">Membrane</location>
        <topology evidence="1">Multi-pass membrane protein</topology>
    </subcellularLocation>
</comment>
<feature type="domain" description="3-oxo-5-alpha-steroid 4-dehydrogenase C-terminal" evidence="7">
    <location>
        <begin position="30"/>
        <end position="195"/>
    </location>
</feature>
<reference evidence="8" key="1">
    <citation type="journal article" date="2020" name="Stud. Mycol.">
        <title>101 Dothideomycetes genomes: a test case for predicting lifestyles and emergence of pathogens.</title>
        <authorList>
            <person name="Haridas S."/>
            <person name="Albert R."/>
            <person name="Binder M."/>
            <person name="Bloem J."/>
            <person name="Labutti K."/>
            <person name="Salamov A."/>
            <person name="Andreopoulos B."/>
            <person name="Baker S."/>
            <person name="Barry K."/>
            <person name="Bills G."/>
            <person name="Bluhm B."/>
            <person name="Cannon C."/>
            <person name="Castanera R."/>
            <person name="Culley D."/>
            <person name="Daum C."/>
            <person name="Ezra D."/>
            <person name="Gonzalez J."/>
            <person name="Henrissat B."/>
            <person name="Kuo A."/>
            <person name="Liang C."/>
            <person name="Lipzen A."/>
            <person name="Lutzoni F."/>
            <person name="Magnuson J."/>
            <person name="Mondo S."/>
            <person name="Nolan M."/>
            <person name="Ohm R."/>
            <person name="Pangilinan J."/>
            <person name="Park H.-J."/>
            <person name="Ramirez L."/>
            <person name="Alfaro M."/>
            <person name="Sun H."/>
            <person name="Tritt A."/>
            <person name="Yoshinaga Y."/>
            <person name="Zwiers L.-H."/>
            <person name="Turgeon B."/>
            <person name="Goodwin S."/>
            <person name="Spatafora J."/>
            <person name="Crous P."/>
            <person name="Grigoriev I."/>
        </authorList>
    </citation>
    <scope>NUCLEOTIDE SEQUENCE</scope>
    <source>
        <strain evidence="8">CBS 119687</strain>
    </source>
</reference>
<dbReference type="Proteomes" id="UP000799771">
    <property type="component" value="Unassembled WGS sequence"/>
</dbReference>
<dbReference type="PANTHER" id="PTHR10556:SF43">
    <property type="entry name" value="STEROID 5-ALPHA-REDUCTASE DET2"/>
    <property type="match status" value="1"/>
</dbReference>
<dbReference type="GO" id="GO:0006629">
    <property type="term" value="P:lipid metabolic process"/>
    <property type="evidence" value="ECO:0007669"/>
    <property type="project" value="InterPro"/>
</dbReference>
<evidence type="ECO:0000256" key="2">
    <source>
        <dbReference type="ARBA" id="ARBA00007742"/>
    </source>
</evidence>
<dbReference type="GO" id="GO:0016627">
    <property type="term" value="F:oxidoreductase activity, acting on the CH-CH group of donors"/>
    <property type="evidence" value="ECO:0007669"/>
    <property type="project" value="InterPro"/>
</dbReference>
<keyword evidence="4 6" id="KW-1133">Transmembrane helix</keyword>
<dbReference type="AlphaFoldDB" id="A0A6A6A8C1"/>
<evidence type="ECO:0000256" key="6">
    <source>
        <dbReference type="SAM" id="Phobius"/>
    </source>
</evidence>
<dbReference type="InterPro" id="IPR039357">
    <property type="entry name" value="SRD5A/TECR"/>
</dbReference>
<evidence type="ECO:0000256" key="5">
    <source>
        <dbReference type="ARBA" id="ARBA00023136"/>
    </source>
</evidence>
<dbReference type="PROSITE" id="PS50244">
    <property type="entry name" value="S5A_REDUCTASE"/>
    <property type="match status" value="1"/>
</dbReference>
<keyword evidence="5 6" id="KW-0472">Membrane</keyword>
<accession>A0A6A6A8C1</accession>
<sequence>MIIQVIHYLYRAVLAPLYLNPSMSPIHPLVWTMAFAFQIFNAVSIGGYLAGYGPTTSSHWAGRSGTIFAGLLVWCAGLAGNIYHDDVLREIRRAADRKQRKVAAEQGRPVESVDKVYVVPERGLFKYVLHAHYLCEWIEWAGWWMMGGWKCAPARAFLVNEVTTMLPRALQGRRWYVRRFGGEAVAGRKAVLPGLL</sequence>
<dbReference type="GeneID" id="54408939"/>